<evidence type="ECO:0000256" key="8">
    <source>
        <dbReference type="SAM" id="MobiDB-lite"/>
    </source>
</evidence>
<evidence type="ECO:0000256" key="3">
    <source>
        <dbReference type="ARBA" id="ARBA00022448"/>
    </source>
</evidence>
<dbReference type="OMA" id="FARWTIL"/>
<name>A0A6I8NJZ5_ORNAN</name>
<keyword evidence="10" id="KW-0732">Signal</keyword>
<keyword evidence="4 9" id="KW-0812">Transmembrane</keyword>
<keyword evidence="7 9" id="KW-0472">Membrane</keyword>
<feature type="chain" id="PRO_5026321534" description="Aquaporin" evidence="10">
    <location>
        <begin position="21"/>
        <end position="365"/>
    </location>
</feature>
<evidence type="ECO:0000256" key="2">
    <source>
        <dbReference type="ARBA" id="ARBA00005900"/>
    </source>
</evidence>
<dbReference type="FunFam" id="1.20.1080.10:FF:000018">
    <property type="entry name" value="Aquaporin"/>
    <property type="match status" value="1"/>
</dbReference>
<dbReference type="PANTHER" id="PTHR21191">
    <property type="entry name" value="AQUAPORIN"/>
    <property type="match status" value="1"/>
</dbReference>
<feature type="signal peptide" evidence="10">
    <location>
        <begin position="1"/>
        <end position="20"/>
    </location>
</feature>
<evidence type="ECO:0000256" key="9">
    <source>
        <dbReference type="SAM" id="Phobius"/>
    </source>
</evidence>
<comment type="subcellular location">
    <subcellularLocation>
        <location evidence="1">Membrane</location>
        <topology evidence="1">Multi-pass membrane protein</topology>
    </subcellularLocation>
</comment>
<protein>
    <recommendedName>
        <fullName evidence="13">Aquaporin</fullName>
    </recommendedName>
</protein>
<feature type="compositionally biased region" description="Low complexity" evidence="8">
    <location>
        <begin position="324"/>
        <end position="343"/>
    </location>
</feature>
<dbReference type="PRINTS" id="PR02025">
    <property type="entry name" value="AQUAPORIN12"/>
</dbReference>
<evidence type="ECO:0000256" key="6">
    <source>
        <dbReference type="ARBA" id="ARBA00022989"/>
    </source>
</evidence>
<evidence type="ECO:0000256" key="1">
    <source>
        <dbReference type="ARBA" id="ARBA00004141"/>
    </source>
</evidence>
<keyword evidence="6 9" id="KW-1133">Transmembrane helix</keyword>
<dbReference type="FunCoup" id="A0A6I8NJZ5">
    <property type="interactions" value="5"/>
</dbReference>
<organism evidence="11 12">
    <name type="scientific">Ornithorhynchus anatinus</name>
    <name type="common">Duckbill platypus</name>
    <dbReference type="NCBI Taxonomy" id="9258"/>
    <lineage>
        <taxon>Eukaryota</taxon>
        <taxon>Metazoa</taxon>
        <taxon>Chordata</taxon>
        <taxon>Craniata</taxon>
        <taxon>Vertebrata</taxon>
        <taxon>Euteleostomi</taxon>
        <taxon>Mammalia</taxon>
        <taxon>Monotremata</taxon>
        <taxon>Ornithorhynchidae</taxon>
        <taxon>Ornithorhynchus</taxon>
    </lineage>
</organism>
<evidence type="ECO:0000256" key="7">
    <source>
        <dbReference type="ARBA" id="ARBA00023136"/>
    </source>
</evidence>
<evidence type="ECO:0000313" key="11">
    <source>
        <dbReference type="Ensembl" id="ENSOANP00000040986.1"/>
    </source>
</evidence>
<reference evidence="11 12" key="1">
    <citation type="journal article" date="2008" name="Nature">
        <title>Genome analysis of the platypus reveals unique signatures of evolution.</title>
        <authorList>
            <person name="Warren W.C."/>
            <person name="Hillier L.W."/>
            <person name="Marshall Graves J.A."/>
            <person name="Birney E."/>
            <person name="Ponting C.P."/>
            <person name="Grutzner F."/>
            <person name="Belov K."/>
            <person name="Miller W."/>
            <person name="Clarke L."/>
            <person name="Chinwalla A.T."/>
            <person name="Yang S.P."/>
            <person name="Heger A."/>
            <person name="Locke D.P."/>
            <person name="Miethke P."/>
            <person name="Waters P.D."/>
            <person name="Veyrunes F."/>
            <person name="Fulton L."/>
            <person name="Fulton B."/>
            <person name="Graves T."/>
            <person name="Wallis J."/>
            <person name="Puente X.S."/>
            <person name="Lopez-Otin C."/>
            <person name="Ordonez G.R."/>
            <person name="Eichler E.E."/>
            <person name="Chen L."/>
            <person name="Cheng Z."/>
            <person name="Deakin J.E."/>
            <person name="Alsop A."/>
            <person name="Thompson K."/>
            <person name="Kirby P."/>
            <person name="Papenfuss A.T."/>
            <person name="Wakefield M.J."/>
            <person name="Olender T."/>
            <person name="Lancet D."/>
            <person name="Huttley G.A."/>
            <person name="Smit A.F."/>
            <person name="Pask A."/>
            <person name="Temple-Smith P."/>
            <person name="Batzer M.A."/>
            <person name="Walker J.A."/>
            <person name="Konkel M.K."/>
            <person name="Harris R.S."/>
            <person name="Whittington C.M."/>
            <person name="Wong E.S."/>
            <person name="Gemmell N.J."/>
            <person name="Buschiazzo E."/>
            <person name="Vargas Jentzsch I.M."/>
            <person name="Merkel A."/>
            <person name="Schmitz J."/>
            <person name="Zemann A."/>
            <person name="Churakov G."/>
            <person name="Kriegs J.O."/>
            <person name="Brosius J."/>
            <person name="Murchison E.P."/>
            <person name="Sachidanandam R."/>
            <person name="Smith C."/>
            <person name="Hannon G.J."/>
            <person name="Tsend-Ayush E."/>
            <person name="McMillan D."/>
            <person name="Attenborough R."/>
            <person name="Rens W."/>
            <person name="Ferguson-Smith M."/>
            <person name="Lefevre C.M."/>
            <person name="Sharp J.A."/>
            <person name="Nicholas K.R."/>
            <person name="Ray D.A."/>
            <person name="Kube M."/>
            <person name="Reinhardt R."/>
            <person name="Pringle T.H."/>
            <person name="Taylor J."/>
            <person name="Jones R.C."/>
            <person name="Nixon B."/>
            <person name="Dacheux J.L."/>
            <person name="Niwa H."/>
            <person name="Sekita Y."/>
            <person name="Huang X."/>
            <person name="Stark A."/>
            <person name="Kheradpour P."/>
            <person name="Kellis M."/>
            <person name="Flicek P."/>
            <person name="Chen Y."/>
            <person name="Webber C."/>
            <person name="Hardison R."/>
            <person name="Nelson J."/>
            <person name="Hallsworth-Pepin K."/>
            <person name="Delehaunty K."/>
            <person name="Markovic C."/>
            <person name="Minx P."/>
            <person name="Feng Y."/>
            <person name="Kremitzki C."/>
            <person name="Mitreva M."/>
            <person name="Glasscock J."/>
            <person name="Wylie T."/>
            <person name="Wohldmann P."/>
            <person name="Thiru P."/>
            <person name="Nhan M.N."/>
            <person name="Pohl C.S."/>
            <person name="Smith S.M."/>
            <person name="Hou S."/>
            <person name="Nefedov M."/>
            <person name="de Jong P.J."/>
            <person name="Renfree M.B."/>
            <person name="Mardis E.R."/>
            <person name="Wilson R.K."/>
        </authorList>
    </citation>
    <scope>NUCLEOTIDE SEQUENCE [LARGE SCALE GENOMIC DNA]</scope>
    <source>
        <strain evidence="11 12">Glennie</strain>
    </source>
</reference>
<evidence type="ECO:0008006" key="13">
    <source>
        <dbReference type="Google" id="ProtNLM"/>
    </source>
</evidence>
<proteinExistence type="inferred from homology"/>
<keyword evidence="5" id="KW-0677">Repeat</keyword>
<feature type="region of interest" description="Disordered" evidence="8">
    <location>
        <begin position="246"/>
        <end position="365"/>
    </location>
</feature>
<dbReference type="InterPro" id="IPR023265">
    <property type="entry name" value="Aquaporin_12"/>
</dbReference>
<feature type="transmembrane region" description="Helical" evidence="9">
    <location>
        <begin position="71"/>
        <end position="90"/>
    </location>
</feature>
<keyword evidence="12" id="KW-1185">Reference proteome</keyword>
<dbReference type="AlphaFoldDB" id="A0A6I8NJZ5"/>
<evidence type="ECO:0000256" key="5">
    <source>
        <dbReference type="ARBA" id="ARBA00022737"/>
    </source>
</evidence>
<dbReference type="InterPro" id="IPR023271">
    <property type="entry name" value="Aquaporin-like"/>
</dbReference>
<dbReference type="GeneTree" id="ENSGT00530000063816"/>
<dbReference type="Proteomes" id="UP000002279">
    <property type="component" value="Chromosome 1"/>
</dbReference>
<evidence type="ECO:0000256" key="10">
    <source>
        <dbReference type="SAM" id="SignalP"/>
    </source>
</evidence>
<dbReference type="Ensembl" id="ENSOANT00000050634.1">
    <property type="protein sequence ID" value="ENSOANP00000040986.1"/>
    <property type="gene ID" value="ENSOANG00000051179.1"/>
</dbReference>
<evidence type="ECO:0000256" key="4">
    <source>
        <dbReference type="ARBA" id="ARBA00022692"/>
    </source>
</evidence>
<feature type="compositionally biased region" description="Gly residues" evidence="8">
    <location>
        <begin position="246"/>
        <end position="260"/>
    </location>
</feature>
<dbReference type="SUPFAM" id="SSF81338">
    <property type="entry name" value="Aquaporin-like"/>
    <property type="match status" value="1"/>
</dbReference>
<dbReference type="GO" id="GO:0005737">
    <property type="term" value="C:cytoplasm"/>
    <property type="evidence" value="ECO:0000318"/>
    <property type="project" value="GO_Central"/>
</dbReference>
<accession>A0A6I8NJZ5</accession>
<feature type="transmembrane region" description="Helical" evidence="9">
    <location>
        <begin position="192"/>
        <end position="211"/>
    </location>
</feature>
<dbReference type="GO" id="GO:0016020">
    <property type="term" value="C:membrane"/>
    <property type="evidence" value="ECO:0007669"/>
    <property type="project" value="UniProtKB-SubCell"/>
</dbReference>
<dbReference type="InterPro" id="IPR051883">
    <property type="entry name" value="AQP11/12_channel"/>
</dbReference>
<dbReference type="Bgee" id="ENSOANG00000051179">
    <property type="expression patterns" value="Expressed in liver and 1 other cell type or tissue"/>
</dbReference>
<reference evidence="11" key="2">
    <citation type="submission" date="2025-08" db="UniProtKB">
        <authorList>
            <consortium name="Ensembl"/>
        </authorList>
    </citation>
    <scope>IDENTIFICATION</scope>
    <source>
        <strain evidence="11">Glennie</strain>
    </source>
</reference>
<reference evidence="11" key="3">
    <citation type="submission" date="2025-09" db="UniProtKB">
        <authorList>
            <consortium name="Ensembl"/>
        </authorList>
    </citation>
    <scope>IDENTIFICATION</scope>
    <source>
        <strain evidence="11">Glennie</strain>
    </source>
</reference>
<keyword evidence="3" id="KW-0813">Transport</keyword>
<feature type="compositionally biased region" description="Pro residues" evidence="8">
    <location>
        <begin position="309"/>
        <end position="323"/>
    </location>
</feature>
<dbReference type="GO" id="GO:0015267">
    <property type="term" value="F:channel activity"/>
    <property type="evidence" value="ECO:0000318"/>
    <property type="project" value="GO_Central"/>
</dbReference>
<evidence type="ECO:0000313" key="12">
    <source>
        <dbReference type="Proteomes" id="UP000002279"/>
    </source>
</evidence>
<sequence>MAGLNVSLSFFFIVVAVCEAARRLSKRSLPAPVYGNLARELIGAFQLGACCLELRMLVVIGPWGGGYGPDVILTLLFLLFLVHGLTWDGASANPITSLREFLTAEASAPVAAVRAAAHLAGTYAGDALTRLYWSWELTDFHLIQNLMGRECSSALQTAVAWGVLVEATCAFFYHLTLLCFQHSRPLYRAPAVALIVTLLAYTAGPFTSAFFNPALASAVTFHCSGNTLLEYVQVYWLGPAAGKGGSRGLPGPAPGAGGREVGSAQSRAPPRANGSRWVSGRRPPPETCLGQVRDGRKKSTSPLRLAPVSHPPAPAPGIPPPRPWLLGLLPRSGSRSVSSSRAGSFGGGGSEGSALDREVQATLTA</sequence>
<comment type="similarity">
    <text evidence="2">Belongs to the MIP/aquaporin (TC 1.A.8) family. AQP11/AQP12 subfamily.</text>
</comment>
<feature type="transmembrane region" description="Helical" evidence="9">
    <location>
        <begin position="158"/>
        <end position="180"/>
    </location>
</feature>
<dbReference type="Gene3D" id="1.20.1080.10">
    <property type="entry name" value="Glycerol uptake facilitator protein"/>
    <property type="match status" value="1"/>
</dbReference>
<dbReference type="PANTHER" id="PTHR21191:SF8">
    <property type="entry name" value="AQUAPORIN-12A-RELATED"/>
    <property type="match status" value="1"/>
</dbReference>
<dbReference type="InParanoid" id="A0A6I8NJZ5"/>